<protein>
    <submittedName>
        <fullName evidence="2">Uncharacterized protein</fullName>
    </submittedName>
</protein>
<keyword evidence="1" id="KW-1133">Transmembrane helix</keyword>
<organism evidence="2 3">
    <name type="scientific">Amycolatopsis albidoflavus</name>
    <dbReference type="NCBI Taxonomy" id="102226"/>
    <lineage>
        <taxon>Bacteria</taxon>
        <taxon>Bacillati</taxon>
        <taxon>Actinomycetota</taxon>
        <taxon>Actinomycetes</taxon>
        <taxon>Pseudonocardiales</taxon>
        <taxon>Pseudonocardiaceae</taxon>
        <taxon>Amycolatopsis</taxon>
    </lineage>
</organism>
<accession>A0ABW5I6M7</accession>
<evidence type="ECO:0000313" key="3">
    <source>
        <dbReference type="Proteomes" id="UP001597542"/>
    </source>
</evidence>
<reference evidence="3" key="1">
    <citation type="journal article" date="2019" name="Int. J. Syst. Evol. Microbiol.">
        <title>The Global Catalogue of Microorganisms (GCM) 10K type strain sequencing project: providing services to taxonomists for standard genome sequencing and annotation.</title>
        <authorList>
            <consortium name="The Broad Institute Genomics Platform"/>
            <consortium name="The Broad Institute Genome Sequencing Center for Infectious Disease"/>
            <person name="Wu L."/>
            <person name="Ma J."/>
        </authorList>
    </citation>
    <scope>NUCLEOTIDE SEQUENCE [LARGE SCALE GENOMIC DNA]</scope>
    <source>
        <strain evidence="3">CGMCC 4.7638</strain>
    </source>
</reference>
<dbReference type="RefSeq" id="WP_344276794.1">
    <property type="nucleotide sequence ID" value="NZ_BAAAHV010000012.1"/>
</dbReference>
<evidence type="ECO:0000256" key="1">
    <source>
        <dbReference type="SAM" id="Phobius"/>
    </source>
</evidence>
<evidence type="ECO:0000313" key="2">
    <source>
        <dbReference type="EMBL" id="MFD2485011.1"/>
    </source>
</evidence>
<name>A0ABW5I6M7_9PSEU</name>
<keyword evidence="1" id="KW-0472">Membrane</keyword>
<keyword evidence="3" id="KW-1185">Reference proteome</keyword>
<dbReference type="EMBL" id="JBHUKQ010000015">
    <property type="protein sequence ID" value="MFD2485011.1"/>
    <property type="molecule type" value="Genomic_DNA"/>
</dbReference>
<dbReference type="Proteomes" id="UP001597542">
    <property type="component" value="Unassembled WGS sequence"/>
</dbReference>
<sequence length="80" mass="8686">MSRRSVQVLVAFGVLAVGVFLKCLPLFAFEPGLRCIPGPDQPAWCGPAYANPAEWGNVLVVGAVLALLYLRYLADRKQVL</sequence>
<comment type="caution">
    <text evidence="2">The sequence shown here is derived from an EMBL/GenBank/DDBJ whole genome shotgun (WGS) entry which is preliminary data.</text>
</comment>
<keyword evidence="1" id="KW-0812">Transmembrane</keyword>
<gene>
    <name evidence="2" type="ORF">ACFSUT_32370</name>
</gene>
<proteinExistence type="predicted"/>
<feature type="transmembrane region" description="Helical" evidence="1">
    <location>
        <begin position="55"/>
        <end position="74"/>
    </location>
</feature>